<accession>A0ABV2D6I4</accession>
<dbReference type="RefSeq" id="WP_354457716.1">
    <property type="nucleotide sequence ID" value="NZ_JBEWSZ010000001.1"/>
</dbReference>
<feature type="compositionally biased region" description="Basic and acidic residues" evidence="1">
    <location>
        <begin position="1"/>
        <end position="11"/>
    </location>
</feature>
<dbReference type="EMBL" id="JBEWSZ010000001">
    <property type="protein sequence ID" value="MET2825629.1"/>
    <property type="molecule type" value="Genomic_DNA"/>
</dbReference>
<organism evidence="2 3">
    <name type="scientific">Mesorhizobium shangrilense</name>
    <dbReference type="NCBI Taxonomy" id="460060"/>
    <lineage>
        <taxon>Bacteria</taxon>
        <taxon>Pseudomonadati</taxon>
        <taxon>Pseudomonadota</taxon>
        <taxon>Alphaproteobacteria</taxon>
        <taxon>Hyphomicrobiales</taxon>
        <taxon>Phyllobacteriaceae</taxon>
        <taxon>Mesorhizobium</taxon>
    </lineage>
</organism>
<evidence type="ECO:0000256" key="1">
    <source>
        <dbReference type="SAM" id="MobiDB-lite"/>
    </source>
</evidence>
<name>A0ABV2D6I4_9HYPH</name>
<proteinExistence type="predicted"/>
<keyword evidence="3" id="KW-1185">Reference proteome</keyword>
<reference evidence="2 3" key="1">
    <citation type="submission" date="2024-06" db="EMBL/GenBank/DDBJ databases">
        <authorList>
            <person name="Kim D.-U."/>
        </authorList>
    </citation>
    <scope>NUCLEOTIDE SEQUENCE [LARGE SCALE GENOMIC DNA]</scope>
    <source>
        <strain evidence="2 3">KACC15460</strain>
    </source>
</reference>
<evidence type="ECO:0000313" key="2">
    <source>
        <dbReference type="EMBL" id="MET2825629.1"/>
    </source>
</evidence>
<evidence type="ECO:0000313" key="3">
    <source>
        <dbReference type="Proteomes" id="UP001548832"/>
    </source>
</evidence>
<evidence type="ECO:0008006" key="4">
    <source>
        <dbReference type="Google" id="ProtNLM"/>
    </source>
</evidence>
<dbReference type="Proteomes" id="UP001548832">
    <property type="component" value="Unassembled WGS sequence"/>
</dbReference>
<sequence>MADKPAVEHSKTQAAGLKGWQRQARGRYTDFGSHDFPASTLLVPLTTKLTSNDVRIGIAYKF</sequence>
<feature type="region of interest" description="Disordered" evidence="1">
    <location>
        <begin position="1"/>
        <end position="21"/>
    </location>
</feature>
<gene>
    <name evidence="2" type="ORF">ABVQ20_01420</name>
</gene>
<comment type="caution">
    <text evidence="2">The sequence shown here is derived from an EMBL/GenBank/DDBJ whole genome shotgun (WGS) entry which is preliminary data.</text>
</comment>
<protein>
    <recommendedName>
        <fullName evidence="4">Porin family protein</fullName>
    </recommendedName>
</protein>